<feature type="non-terminal residue" evidence="1">
    <location>
        <position position="1"/>
    </location>
</feature>
<keyword evidence="2" id="KW-1185">Reference proteome</keyword>
<evidence type="ECO:0000313" key="2">
    <source>
        <dbReference type="Proteomes" id="UP001059596"/>
    </source>
</evidence>
<dbReference type="Proteomes" id="UP001059596">
    <property type="component" value="Unassembled WGS sequence"/>
</dbReference>
<sequence length="62" mass="7277">QILRYLCVHTSTRVEVEVEVECVWPVRGRTCRKDAASEGRKIWQTYVDRRRQAKSEAALKSK</sequence>
<reference evidence="1" key="1">
    <citation type="journal article" date="2023" name="Genome Biol. Evol.">
        <title>Long-read-based Genome Assembly of Drosophila gunungcola Reveals Fewer Chemosensory Genes in Flower-breeding Species.</title>
        <authorList>
            <person name="Negi A."/>
            <person name="Liao B.Y."/>
            <person name="Yeh S.D."/>
        </authorList>
    </citation>
    <scope>NUCLEOTIDE SEQUENCE</scope>
    <source>
        <strain evidence="1">Sukarami</strain>
    </source>
</reference>
<gene>
    <name evidence="1" type="ORF">M5D96_006803</name>
</gene>
<comment type="caution">
    <text evidence="1">The sequence shown here is derived from an EMBL/GenBank/DDBJ whole genome shotgun (WGS) entry which is preliminary data.</text>
</comment>
<organism evidence="1 2">
    <name type="scientific">Drosophila gunungcola</name>
    <name type="common">fruit fly</name>
    <dbReference type="NCBI Taxonomy" id="103775"/>
    <lineage>
        <taxon>Eukaryota</taxon>
        <taxon>Metazoa</taxon>
        <taxon>Ecdysozoa</taxon>
        <taxon>Arthropoda</taxon>
        <taxon>Hexapoda</taxon>
        <taxon>Insecta</taxon>
        <taxon>Pterygota</taxon>
        <taxon>Neoptera</taxon>
        <taxon>Endopterygota</taxon>
        <taxon>Diptera</taxon>
        <taxon>Brachycera</taxon>
        <taxon>Muscomorpha</taxon>
        <taxon>Ephydroidea</taxon>
        <taxon>Drosophilidae</taxon>
        <taxon>Drosophila</taxon>
        <taxon>Sophophora</taxon>
    </lineage>
</organism>
<protein>
    <submittedName>
        <fullName evidence="1">Uncharacterized protein</fullName>
    </submittedName>
</protein>
<proteinExistence type="predicted"/>
<evidence type="ECO:0000313" key="1">
    <source>
        <dbReference type="EMBL" id="KAI8040860.1"/>
    </source>
</evidence>
<dbReference type="EMBL" id="JAMKOV010000004">
    <property type="protein sequence ID" value="KAI8040860.1"/>
    <property type="molecule type" value="Genomic_DNA"/>
</dbReference>
<dbReference type="AlphaFoldDB" id="A0A9P9YQ61"/>
<accession>A0A9P9YQ61</accession>
<name>A0A9P9YQ61_9MUSC</name>